<dbReference type="AlphaFoldDB" id="A0A810N8C1"/>
<dbReference type="PROSITE" id="PS50075">
    <property type="entry name" value="CARRIER"/>
    <property type="match status" value="1"/>
</dbReference>
<dbReference type="InterPro" id="IPR009081">
    <property type="entry name" value="PP-bd_ACP"/>
</dbReference>
<dbReference type="Gene3D" id="3.30.300.30">
    <property type="match status" value="1"/>
</dbReference>
<dbReference type="Pfam" id="PF00668">
    <property type="entry name" value="Condensation"/>
    <property type="match status" value="1"/>
</dbReference>
<dbReference type="GO" id="GO:0003824">
    <property type="term" value="F:catalytic activity"/>
    <property type="evidence" value="ECO:0007669"/>
    <property type="project" value="InterPro"/>
</dbReference>
<dbReference type="Proteomes" id="UP000680866">
    <property type="component" value="Chromosome"/>
</dbReference>
<feature type="domain" description="Carrier" evidence="6">
    <location>
        <begin position="992"/>
        <end position="1067"/>
    </location>
</feature>
<dbReference type="CDD" id="cd05930">
    <property type="entry name" value="A_NRPS"/>
    <property type="match status" value="1"/>
</dbReference>
<dbReference type="InterPro" id="IPR020806">
    <property type="entry name" value="PKS_PP-bd"/>
</dbReference>
<dbReference type="Gene3D" id="1.10.1200.10">
    <property type="entry name" value="ACP-like"/>
    <property type="match status" value="1"/>
</dbReference>
<dbReference type="InterPro" id="IPR045851">
    <property type="entry name" value="AMP-bd_C_sf"/>
</dbReference>
<dbReference type="SUPFAM" id="SSF52777">
    <property type="entry name" value="CoA-dependent acyltransferases"/>
    <property type="match status" value="2"/>
</dbReference>
<dbReference type="InterPro" id="IPR020459">
    <property type="entry name" value="AMP-binding"/>
</dbReference>
<evidence type="ECO:0000259" key="6">
    <source>
        <dbReference type="PROSITE" id="PS50075"/>
    </source>
</evidence>
<reference evidence="7" key="1">
    <citation type="submission" date="2020-08" db="EMBL/GenBank/DDBJ databases">
        <title>Whole genome shotgun sequence of Polymorphospora rubra NBRC 101157.</title>
        <authorList>
            <person name="Komaki H."/>
            <person name="Tamura T."/>
        </authorList>
    </citation>
    <scope>NUCLEOTIDE SEQUENCE</scope>
    <source>
        <strain evidence="7">NBRC 101157</strain>
    </source>
</reference>
<evidence type="ECO:0000313" key="8">
    <source>
        <dbReference type="Proteomes" id="UP000680866"/>
    </source>
</evidence>
<dbReference type="EMBL" id="AP023359">
    <property type="protein sequence ID" value="BCJ70071.1"/>
    <property type="molecule type" value="Genomic_DNA"/>
</dbReference>
<dbReference type="InterPro" id="IPR001242">
    <property type="entry name" value="Condensation_dom"/>
</dbReference>
<accession>A0A810N8C1</accession>
<dbReference type="Pfam" id="PF00501">
    <property type="entry name" value="AMP-binding"/>
    <property type="match status" value="1"/>
</dbReference>
<dbReference type="InterPro" id="IPR000873">
    <property type="entry name" value="AMP-dep_synth/lig_dom"/>
</dbReference>
<dbReference type="Gene3D" id="3.30.559.30">
    <property type="entry name" value="Nonribosomal peptide synthetase, condensation domain"/>
    <property type="match status" value="1"/>
</dbReference>
<dbReference type="PRINTS" id="PR00154">
    <property type="entry name" value="AMPBINDING"/>
</dbReference>
<dbReference type="RefSeq" id="WP_212819755.1">
    <property type="nucleotide sequence ID" value="NZ_AP023359.1"/>
</dbReference>
<dbReference type="NCBIfam" id="TIGR01733">
    <property type="entry name" value="AA-adenyl-dom"/>
    <property type="match status" value="1"/>
</dbReference>
<evidence type="ECO:0000256" key="4">
    <source>
        <dbReference type="ARBA" id="ARBA00022553"/>
    </source>
</evidence>
<feature type="region of interest" description="Disordered" evidence="5">
    <location>
        <begin position="973"/>
        <end position="996"/>
    </location>
</feature>
<dbReference type="GO" id="GO:0005737">
    <property type="term" value="C:cytoplasm"/>
    <property type="evidence" value="ECO:0007669"/>
    <property type="project" value="TreeGrafter"/>
</dbReference>
<dbReference type="FunFam" id="3.40.50.12780:FF:000012">
    <property type="entry name" value="Non-ribosomal peptide synthetase"/>
    <property type="match status" value="1"/>
</dbReference>
<dbReference type="SUPFAM" id="SSF47336">
    <property type="entry name" value="ACP-like"/>
    <property type="match status" value="1"/>
</dbReference>
<evidence type="ECO:0000313" key="7">
    <source>
        <dbReference type="EMBL" id="BCJ70071.1"/>
    </source>
</evidence>
<name>A0A810N8C1_9ACTN</name>
<dbReference type="InterPro" id="IPR006162">
    <property type="entry name" value="Ppantetheine_attach_site"/>
</dbReference>
<evidence type="ECO:0000256" key="5">
    <source>
        <dbReference type="SAM" id="MobiDB-lite"/>
    </source>
</evidence>
<evidence type="ECO:0000256" key="2">
    <source>
        <dbReference type="ARBA" id="ARBA00006432"/>
    </source>
</evidence>
<dbReference type="SUPFAM" id="SSF56801">
    <property type="entry name" value="Acetyl-CoA synthetase-like"/>
    <property type="match status" value="1"/>
</dbReference>
<dbReference type="PANTHER" id="PTHR45527:SF1">
    <property type="entry name" value="FATTY ACID SYNTHASE"/>
    <property type="match status" value="1"/>
</dbReference>
<dbReference type="InterPro" id="IPR036736">
    <property type="entry name" value="ACP-like_sf"/>
</dbReference>
<keyword evidence="8" id="KW-1185">Reference proteome</keyword>
<dbReference type="KEGG" id="pry:Prubr_70920"/>
<dbReference type="FunFam" id="3.30.300.30:FF:000010">
    <property type="entry name" value="Enterobactin synthetase component F"/>
    <property type="match status" value="1"/>
</dbReference>
<organism evidence="7 8">
    <name type="scientific">Polymorphospora rubra</name>
    <dbReference type="NCBI Taxonomy" id="338584"/>
    <lineage>
        <taxon>Bacteria</taxon>
        <taxon>Bacillati</taxon>
        <taxon>Actinomycetota</taxon>
        <taxon>Actinomycetes</taxon>
        <taxon>Micromonosporales</taxon>
        <taxon>Micromonosporaceae</taxon>
        <taxon>Polymorphospora</taxon>
    </lineage>
</organism>
<dbReference type="Gene3D" id="2.30.38.10">
    <property type="entry name" value="Luciferase, Domain 3"/>
    <property type="match status" value="1"/>
</dbReference>
<dbReference type="FunFam" id="3.40.50.980:FF:000001">
    <property type="entry name" value="Non-ribosomal peptide synthetase"/>
    <property type="match status" value="1"/>
</dbReference>
<sequence>MTSGVRDPGEIKRALLEMKIRQRLAEKAQRQRIVPIPREEKMAVSEQQRYLWFVQQLTPKSPAYNQPFALRLRGALDLTALRESLRGLVVRHEGLRTRFGNDHGVPYQVIDPAPDDWPLPVVEAGGRSVHEWVQEQARVPFDLETGPMLRTPLLRIAPDDHVLLLLMHHIIIDGWSVGLITAELADRYDAAVTGRTLDLPDLPIQPADHAAWQRRWLAEEVGEKQLAYWRERLDGAEDLDFPLDRPPSATPTGAGADFNVTLPSDIAKAARAFTRDHGVGLLAVLYAAYLAVLRRYSGQDDIAIGGVLHGHTRSEIEPLVGYFANMVVLRAAVGDNPTFGDLVRRCNETVLDSISNQDVPFGAVVDALKPERVAGRNPLFQVCIALTGATMATRFRLGDLAVERVPVHVGTSRFDLTFMLFDGVDGELRLWVEHSTETIDADRAHRLVDHFTAVLAEALVDPTVRVDDLALLPDAELSSVLTTWNPTPLPRPATLLHELVTERATTHPDHTAMRFENTELTYRDLDHRANQLAHHLTHTGTRPGTVTALLLDRGLHLPVAELGILKAGSAWLALDPQYPDDRLAYQLHDAHITTVVTTTDLAHRLPHHIHTITLDTDTLDTQPTTPPTTDIHPEDTAYVIYTSGSTGRPKGVMVPHRAIVNFCRNMRELFNLGPGDRVLQFSNPSFDVSVSDFFTTFTTGATLVGAPRATLLDPDRLQTLMRDERITFIDIPPAVLRLLDPEPLVDLRALFIGMEPFPATLVNRWRRPGREFHNGYGPTEVTVTCTDYLCPSENLDAAPPIGRAMDNQRAYVLDRNLRPAPIGIPGELYMAGDGLAHGYLGRTDLTAEKFLPDPFTTQPGTRMYATGDVVRWRPDGNIEFVGRVDRQVKIRGLRIELGEIEHVLADHAGVRQGVVTVRDPGTPDAYLAGYVVPEAGQDLDLDEVRRFLSDRLPLHMVPSALLTLAELPLSPTGKVDHRRLPDPTPDRSGFAEPATETQRQLADVWRTLLGAERIGAADSFFGLGGNSLQATQLISRIRDRFQVTLEARQIFTHPTLEQLAAQIDEAAQPQLDAAELDALEAEIAGLSEEEIDKLLGGAG</sequence>
<dbReference type="PROSITE" id="PS00012">
    <property type="entry name" value="PHOSPHOPANTETHEINE"/>
    <property type="match status" value="1"/>
</dbReference>
<evidence type="ECO:0000256" key="1">
    <source>
        <dbReference type="ARBA" id="ARBA00001957"/>
    </source>
</evidence>
<dbReference type="Pfam" id="PF00550">
    <property type="entry name" value="PP-binding"/>
    <property type="match status" value="1"/>
</dbReference>
<protein>
    <recommendedName>
        <fullName evidence="6">Carrier domain-containing protein</fullName>
    </recommendedName>
</protein>
<dbReference type="InterPro" id="IPR023213">
    <property type="entry name" value="CAT-like_dom_sf"/>
</dbReference>
<feature type="compositionally biased region" description="Basic and acidic residues" evidence="5">
    <location>
        <begin position="974"/>
        <end position="985"/>
    </location>
</feature>
<dbReference type="InterPro" id="IPR020845">
    <property type="entry name" value="AMP-binding_CS"/>
</dbReference>
<dbReference type="FunFam" id="1.10.1200.10:FF:000005">
    <property type="entry name" value="Nonribosomal peptide synthetase 1"/>
    <property type="match status" value="1"/>
</dbReference>
<gene>
    <name evidence="7" type="ORF">Prubr_70920</name>
</gene>
<dbReference type="FunFam" id="2.30.38.10:FF:000001">
    <property type="entry name" value="Non-ribosomal peptide synthetase PvdI"/>
    <property type="match status" value="1"/>
</dbReference>
<dbReference type="PROSITE" id="PS00455">
    <property type="entry name" value="AMP_BINDING"/>
    <property type="match status" value="1"/>
</dbReference>
<keyword evidence="4" id="KW-0597">Phosphoprotein</keyword>
<keyword evidence="3" id="KW-0596">Phosphopantetheine</keyword>
<dbReference type="Gene3D" id="3.40.50.980">
    <property type="match status" value="2"/>
</dbReference>
<dbReference type="GO" id="GO:0043041">
    <property type="term" value="P:amino acid activation for nonribosomal peptide biosynthetic process"/>
    <property type="evidence" value="ECO:0007669"/>
    <property type="project" value="TreeGrafter"/>
</dbReference>
<comment type="similarity">
    <text evidence="2">Belongs to the ATP-dependent AMP-binding enzyme family.</text>
</comment>
<dbReference type="GO" id="GO:0008610">
    <property type="term" value="P:lipid biosynthetic process"/>
    <property type="evidence" value="ECO:0007669"/>
    <property type="project" value="UniProtKB-ARBA"/>
</dbReference>
<dbReference type="InterPro" id="IPR010071">
    <property type="entry name" value="AA_adenyl_dom"/>
</dbReference>
<comment type="cofactor">
    <cofactor evidence="1">
        <name>pantetheine 4'-phosphate</name>
        <dbReference type="ChEBI" id="CHEBI:47942"/>
    </cofactor>
</comment>
<evidence type="ECO:0000256" key="3">
    <source>
        <dbReference type="ARBA" id="ARBA00022450"/>
    </source>
</evidence>
<dbReference type="Pfam" id="PF13193">
    <property type="entry name" value="AMP-binding_C"/>
    <property type="match status" value="1"/>
</dbReference>
<dbReference type="InterPro" id="IPR025110">
    <property type="entry name" value="AMP-bd_C"/>
</dbReference>
<dbReference type="Gene3D" id="3.30.559.10">
    <property type="entry name" value="Chloramphenicol acetyltransferase-like domain"/>
    <property type="match status" value="1"/>
</dbReference>
<dbReference type="GO" id="GO:0044550">
    <property type="term" value="P:secondary metabolite biosynthetic process"/>
    <property type="evidence" value="ECO:0007669"/>
    <property type="project" value="UniProtKB-ARBA"/>
</dbReference>
<dbReference type="SMART" id="SM00823">
    <property type="entry name" value="PKS_PP"/>
    <property type="match status" value="1"/>
</dbReference>
<proteinExistence type="inferred from homology"/>
<dbReference type="GO" id="GO:0031177">
    <property type="term" value="F:phosphopantetheine binding"/>
    <property type="evidence" value="ECO:0007669"/>
    <property type="project" value="InterPro"/>
</dbReference>
<dbReference type="CDD" id="cd19531">
    <property type="entry name" value="LCL_NRPS-like"/>
    <property type="match status" value="1"/>
</dbReference>
<dbReference type="PANTHER" id="PTHR45527">
    <property type="entry name" value="NONRIBOSOMAL PEPTIDE SYNTHETASE"/>
    <property type="match status" value="1"/>
</dbReference>